<dbReference type="SUPFAM" id="SSF52467">
    <property type="entry name" value="DHS-like NAD/FAD-binding domain"/>
    <property type="match status" value="1"/>
</dbReference>
<proteinExistence type="predicted"/>
<keyword evidence="2" id="KW-1185">Reference proteome</keyword>
<dbReference type="RefSeq" id="WP_092724921.1">
    <property type="nucleotide sequence ID" value="NZ_FNGW01000003.1"/>
</dbReference>
<dbReference type="Proteomes" id="UP000199068">
    <property type="component" value="Unassembled WGS sequence"/>
</dbReference>
<dbReference type="Pfam" id="PF13289">
    <property type="entry name" value="SIR2_2"/>
    <property type="match status" value="1"/>
</dbReference>
<evidence type="ECO:0000313" key="1">
    <source>
        <dbReference type="EMBL" id="SDL73516.1"/>
    </source>
</evidence>
<organism evidence="1 2">
    <name type="scientific">Romboutsia lituseburensis DSM 797</name>
    <dbReference type="NCBI Taxonomy" id="1121325"/>
    <lineage>
        <taxon>Bacteria</taxon>
        <taxon>Bacillati</taxon>
        <taxon>Bacillota</taxon>
        <taxon>Clostridia</taxon>
        <taxon>Peptostreptococcales</taxon>
        <taxon>Peptostreptococcaceae</taxon>
        <taxon>Romboutsia</taxon>
    </lineage>
</organism>
<dbReference type="EMBL" id="FNGW01000003">
    <property type="protein sequence ID" value="SDL73516.1"/>
    <property type="molecule type" value="Genomic_DNA"/>
</dbReference>
<gene>
    <name evidence="1" type="ORF">SAMN04515677_103221</name>
</gene>
<dbReference type="InterPro" id="IPR029035">
    <property type="entry name" value="DHS-like_NAD/FAD-binding_dom"/>
</dbReference>
<accession>A0A1G9MGX1</accession>
<protein>
    <submittedName>
        <fullName evidence="1">SIR2-like domain-containing protein</fullName>
    </submittedName>
</protein>
<name>A0A1G9MGX1_9FIRM</name>
<dbReference type="AlphaFoldDB" id="A0A1G9MGX1"/>
<reference evidence="1 2" key="1">
    <citation type="submission" date="2016-10" db="EMBL/GenBank/DDBJ databases">
        <authorList>
            <person name="de Groot N.N."/>
        </authorList>
    </citation>
    <scope>NUCLEOTIDE SEQUENCE [LARGE SCALE GENOMIC DNA]</scope>
    <source>
        <strain evidence="1 2">DSM 797</strain>
    </source>
</reference>
<evidence type="ECO:0000313" key="2">
    <source>
        <dbReference type="Proteomes" id="UP000199068"/>
    </source>
</evidence>
<sequence length="359" mass="42110">MNVCIFLGAGASAAENSPIQNELFSEYFASLKPKDFENDMNKELYRFFKQMFKIDVMKDDMKNANFPTFEEVLGLIDLAEQRRESFKNFGLETLNRRSDSIRFLRQYLILLMARAIHKSEGRRNEYHKMLVDNLYDSNLLEKTTFISANYDIHIDNTIAALYRRKKQPIMLDYGVDFNNFDVEGGWKKPTEPSVKLYKIHGSLNWLYCPICNSLTLTPYEGGVMRLLDNIKEAKCLECKEVTVPIIIPPTFFKNMSNVFISTVWREVERTLRKCDVLVFCGYSFPDADIHIKYMLKRVQSSRKKPPLKIIVFNNHEGKEEDSLLKEEDRYKRFLGSDVIYTRSSFQDFAKNPLKYIKNK</sequence>
<dbReference type="STRING" id="1121325.SAMN04515677_103221"/>